<dbReference type="RefSeq" id="WP_130477780.1">
    <property type="nucleotide sequence ID" value="NZ_SFCC01000012.1"/>
</dbReference>
<evidence type="ECO:0000256" key="3">
    <source>
        <dbReference type="ARBA" id="ARBA00022801"/>
    </source>
</evidence>
<keyword evidence="8" id="KW-1185">Reference proteome</keyword>
<dbReference type="PANTHER" id="PTHR42721:SF3">
    <property type="entry name" value="BETA-D-XYLOSIDASE 5-RELATED"/>
    <property type="match status" value="1"/>
</dbReference>
<dbReference type="FunFam" id="2.60.40.10:FF:000495">
    <property type="entry name" value="Periplasmic beta-glucosidase"/>
    <property type="match status" value="1"/>
</dbReference>
<dbReference type="Gene3D" id="2.60.40.10">
    <property type="entry name" value="Immunoglobulins"/>
    <property type="match status" value="1"/>
</dbReference>
<dbReference type="Gene3D" id="3.40.50.1700">
    <property type="entry name" value="Glycoside hydrolase family 3 C-terminal domain"/>
    <property type="match status" value="1"/>
</dbReference>
<dbReference type="SUPFAM" id="SSF49785">
    <property type="entry name" value="Galactose-binding domain-like"/>
    <property type="match status" value="1"/>
</dbReference>
<dbReference type="InterPro" id="IPR044993">
    <property type="entry name" value="BXL"/>
</dbReference>
<dbReference type="InterPro" id="IPR001764">
    <property type="entry name" value="Glyco_hydro_3_N"/>
</dbReference>
<dbReference type="InterPro" id="IPR006584">
    <property type="entry name" value="Cellulose-bd_IV"/>
</dbReference>
<dbReference type="Pfam" id="PF14310">
    <property type="entry name" value="Fn3-like"/>
    <property type="match status" value="1"/>
</dbReference>
<dbReference type="Gene3D" id="3.20.20.300">
    <property type="entry name" value="Glycoside hydrolase, family 3, N-terminal domain"/>
    <property type="match status" value="1"/>
</dbReference>
<name>A0A4Q7J3E2_9PSEU</name>
<evidence type="ECO:0000256" key="2">
    <source>
        <dbReference type="ARBA" id="ARBA00022729"/>
    </source>
</evidence>
<dbReference type="InterPro" id="IPR036962">
    <property type="entry name" value="Glyco_hydro_3_N_sf"/>
</dbReference>
<evidence type="ECO:0000313" key="8">
    <source>
        <dbReference type="Proteomes" id="UP000292003"/>
    </source>
</evidence>
<dbReference type="Gene3D" id="2.60.120.380">
    <property type="match status" value="1"/>
</dbReference>
<keyword evidence="2" id="KW-0732">Signal</keyword>
<dbReference type="GO" id="GO:0008422">
    <property type="term" value="F:beta-glucosidase activity"/>
    <property type="evidence" value="ECO:0007669"/>
    <property type="project" value="UniProtKB-ARBA"/>
</dbReference>
<dbReference type="InterPro" id="IPR017853">
    <property type="entry name" value="GH"/>
</dbReference>
<reference evidence="7 8" key="1">
    <citation type="submission" date="2019-02" db="EMBL/GenBank/DDBJ databases">
        <title>Draft genome sequence of Amycolatopsis sp. 8-3EHSu isolated from roots of Suaeda maritima.</title>
        <authorList>
            <person name="Duangmal K."/>
            <person name="Chantavorakit T."/>
        </authorList>
    </citation>
    <scope>NUCLEOTIDE SEQUENCE [LARGE SCALE GENOMIC DNA]</scope>
    <source>
        <strain evidence="7 8">8-3EHSu</strain>
    </source>
</reference>
<dbReference type="OrthoDB" id="9803863at2"/>
<dbReference type="Pfam" id="PF00933">
    <property type="entry name" value="Glyco_hydro_3"/>
    <property type="match status" value="1"/>
</dbReference>
<dbReference type="InterPro" id="IPR013783">
    <property type="entry name" value="Ig-like_fold"/>
</dbReference>
<dbReference type="SUPFAM" id="SSF51445">
    <property type="entry name" value="(Trans)glycosidases"/>
    <property type="match status" value="1"/>
</dbReference>
<gene>
    <name evidence="7" type="ORF">EWH70_24190</name>
</gene>
<evidence type="ECO:0000256" key="5">
    <source>
        <dbReference type="ARBA" id="ARBA00074219"/>
    </source>
</evidence>
<comment type="similarity">
    <text evidence="1">Belongs to the glycosyl hydrolase 3 family.</text>
</comment>
<dbReference type="Pfam" id="PF01915">
    <property type="entry name" value="Glyco_hydro_3_C"/>
    <property type="match status" value="1"/>
</dbReference>
<dbReference type="EMBL" id="SFCC01000012">
    <property type="protein sequence ID" value="RZQ61477.1"/>
    <property type="molecule type" value="Genomic_DNA"/>
</dbReference>
<evidence type="ECO:0000259" key="6">
    <source>
        <dbReference type="PROSITE" id="PS51175"/>
    </source>
</evidence>
<accession>A0A4Q7J3E2</accession>
<dbReference type="Proteomes" id="UP000292003">
    <property type="component" value="Unassembled WGS sequence"/>
</dbReference>
<dbReference type="SUPFAM" id="SSF52279">
    <property type="entry name" value="Beta-D-glucan exohydrolase, C-terminal domain"/>
    <property type="match status" value="1"/>
</dbReference>
<dbReference type="InterPro" id="IPR036881">
    <property type="entry name" value="Glyco_hydro_3_C_sf"/>
</dbReference>
<dbReference type="CDD" id="cd04084">
    <property type="entry name" value="CBM6_xylanase-like"/>
    <property type="match status" value="1"/>
</dbReference>
<dbReference type="InterPro" id="IPR005084">
    <property type="entry name" value="CBM6"/>
</dbReference>
<dbReference type="InterPro" id="IPR002772">
    <property type="entry name" value="Glyco_hydro_3_C"/>
</dbReference>
<comment type="function">
    <text evidence="4">Catalyzes the hydrolysis of a non-reducing terminal alpha-L-arabinopyranosidic linkage in ginsenoside Rb2 (alpha-L-arabinopyranosyl-(1-&gt;6)-alpha-D-glucopyranosyl) to release alpha-D-glucopyranosyl (Rd). It is not able to hydrolyze alpha-L-arabinofuranosyl-(1-&gt;6)-alpha-D-glucopyranosyl (Rc).</text>
</comment>
<dbReference type="GO" id="GO:0045493">
    <property type="term" value="P:xylan catabolic process"/>
    <property type="evidence" value="ECO:0007669"/>
    <property type="project" value="InterPro"/>
</dbReference>
<dbReference type="InterPro" id="IPR008979">
    <property type="entry name" value="Galactose-bd-like_sf"/>
</dbReference>
<dbReference type="SMART" id="SM01217">
    <property type="entry name" value="Fn3_like"/>
    <property type="match status" value="1"/>
</dbReference>
<organism evidence="7 8">
    <name type="scientific">Amycolatopsis suaedae</name>
    <dbReference type="NCBI Taxonomy" id="2510978"/>
    <lineage>
        <taxon>Bacteria</taxon>
        <taxon>Bacillati</taxon>
        <taxon>Actinomycetota</taxon>
        <taxon>Actinomycetes</taxon>
        <taxon>Pseudonocardiales</taxon>
        <taxon>Pseudonocardiaceae</taxon>
        <taxon>Amycolatopsis</taxon>
    </lineage>
</organism>
<feature type="domain" description="CBM6" evidence="6">
    <location>
        <begin position="881"/>
        <end position="1002"/>
    </location>
</feature>
<dbReference type="GO" id="GO:0031222">
    <property type="term" value="P:arabinan catabolic process"/>
    <property type="evidence" value="ECO:0007669"/>
    <property type="project" value="TreeGrafter"/>
</dbReference>
<comment type="caution">
    <text evidence="7">The sequence shown here is derived from an EMBL/GenBank/DDBJ whole genome shotgun (WGS) entry which is preliminary data.</text>
</comment>
<dbReference type="GO" id="GO:0009044">
    <property type="term" value="F:xylan 1,4-beta-xylosidase activity"/>
    <property type="evidence" value="ECO:0007669"/>
    <property type="project" value="InterPro"/>
</dbReference>
<protein>
    <recommendedName>
        <fullName evidence="5">Exo-alpha-(1-&gt;6)-L-arabinopyranosidase</fullName>
    </recommendedName>
</protein>
<dbReference type="PROSITE" id="PS51175">
    <property type="entry name" value="CBM6"/>
    <property type="match status" value="1"/>
</dbReference>
<dbReference type="SMART" id="SM00606">
    <property type="entry name" value="CBD_IV"/>
    <property type="match status" value="1"/>
</dbReference>
<dbReference type="Pfam" id="PF03422">
    <property type="entry name" value="CBM_6"/>
    <property type="match status" value="1"/>
</dbReference>
<evidence type="ECO:0000313" key="7">
    <source>
        <dbReference type="EMBL" id="RZQ61477.1"/>
    </source>
</evidence>
<dbReference type="GO" id="GO:0046556">
    <property type="term" value="F:alpha-L-arabinofuranosidase activity"/>
    <property type="evidence" value="ECO:0007669"/>
    <property type="project" value="TreeGrafter"/>
</dbReference>
<evidence type="ECO:0000256" key="1">
    <source>
        <dbReference type="ARBA" id="ARBA00005336"/>
    </source>
</evidence>
<proteinExistence type="inferred from homology"/>
<dbReference type="PANTHER" id="PTHR42721">
    <property type="entry name" value="SUGAR HYDROLASE-RELATED"/>
    <property type="match status" value="1"/>
</dbReference>
<sequence>MRIRRHTTRSARFVLVTAGILLLTGLTAPAVTAGEYPFRDPRLPLGQRVDDLLGRLTLDEKVSLLHQYQPAIPRLGVGPFKTGTEALHGLAWSTDITSSPPGAVRTATATVFPQAIGLGSTWNPELIKRVGSVVGDETRGYHAENPVVWGLNTWAPVVNLLRDPRWGRNEEGYSEDAFLTGQLATAYAGGMRGDHPHYLKTAPTLKHYLANNNEIRRTQTSSNVRPRLRHEYYDQAFKPAIAANAATGVMSSYNLVNGRPMTAHADHNDVVRTWTDQTLLNVTDADGPNNLVGSQDYYDTKAEGNAATLKAGVDSLTVDSADPEPTRRSIHEALGRGLLRESDVDTAVRHILDVRFRLGEFDPGGGPYGGIPRDVVNRPEHQRLARQAAAEAMVLLKNDGRTLPLDPGRARNVAVIGPLADTLYTDWYSGRMPYQVTPLDGIRDRLGSGATVTGTEAVDRIALKEVRTGKYVTAGTGESGAKLTVDGASAGESGQFDVFGWGHGRLTLRSVANGKYVERADFTAVSPFVNQAPQPRDWFVHQQFTFEDAGDGTHVIKYVGYETPEDWDGPNHYLTVAADGTLVLGSPDAAGAARFTKETITGGIDSAVDAATGADAAVVVVGSMPFINGREVHDRTTMALAENQSELIKAVRRANPNTIVVVENSYPTTLTWEQDNVPAILWTSHAGQETGRALADVLFGDVNPAGRLTQTWYRSDGDLPDLLDYDIARTGRTYQYFDGDPLYPFGHGLSYSGFRYDGLRLASPVVAGDGTVRASVEVTNTGDRAGDEVVQLYTHQRFSRDPQPKRELHAFQRVHLRPGETRTVELTVPAAELGHWDVTRGRWVVEASMHDVLVGASSSDIRQRAAVYVQGERIPARDLSASIRAIDFDDYAGVDLVDESKARGDAVAGGTGDWIRFADVDLGSGAATVTARVARAAAGSGSVEIRLDDPVRGRTAGRVDVPSTGDRYAYTTVTGALTGASGRHDVYLVFTGDLRISTFSLRR</sequence>
<dbReference type="Gene3D" id="2.60.120.260">
    <property type="entry name" value="Galactose-binding domain-like"/>
    <property type="match status" value="1"/>
</dbReference>
<dbReference type="InterPro" id="IPR026891">
    <property type="entry name" value="Fn3-like"/>
</dbReference>
<dbReference type="CDD" id="cd23343">
    <property type="entry name" value="beta-trefoil_FSCN_BglX-like"/>
    <property type="match status" value="1"/>
</dbReference>
<evidence type="ECO:0000256" key="4">
    <source>
        <dbReference type="ARBA" id="ARBA00058905"/>
    </source>
</evidence>
<keyword evidence="3" id="KW-0378">Hydrolase</keyword>
<dbReference type="AlphaFoldDB" id="A0A4Q7J3E2"/>
<dbReference type="GO" id="GO:0030246">
    <property type="term" value="F:carbohydrate binding"/>
    <property type="evidence" value="ECO:0007669"/>
    <property type="project" value="InterPro"/>
</dbReference>
<dbReference type="PRINTS" id="PR00133">
    <property type="entry name" value="GLHYDRLASE3"/>
</dbReference>